<gene>
    <name evidence="2" type="ORF">P174DRAFT_445559</name>
</gene>
<keyword evidence="3" id="KW-1185">Reference proteome</keyword>
<evidence type="ECO:0000313" key="3">
    <source>
        <dbReference type="Proteomes" id="UP000234474"/>
    </source>
</evidence>
<dbReference type="OrthoDB" id="4424523at2759"/>
<accession>A0A2I1BW85</accession>
<name>A0A2I1BW85_ASPN1</name>
<feature type="region of interest" description="Disordered" evidence="1">
    <location>
        <begin position="1"/>
        <end position="43"/>
    </location>
</feature>
<dbReference type="AlphaFoldDB" id="A0A2I1BW85"/>
<proteinExistence type="predicted"/>
<reference evidence="3" key="1">
    <citation type="journal article" date="2018" name="Proc. Natl. Acad. Sci. U.S.A.">
        <title>Linking secondary metabolites to gene clusters through genome sequencing of six diverse Aspergillus species.</title>
        <authorList>
            <person name="Kaerboelling I."/>
            <person name="Vesth T.C."/>
            <person name="Frisvad J.C."/>
            <person name="Nybo J.L."/>
            <person name="Theobald S."/>
            <person name="Kuo A."/>
            <person name="Bowyer P."/>
            <person name="Matsuda Y."/>
            <person name="Mondo S."/>
            <person name="Lyhne E.K."/>
            <person name="Kogle M.E."/>
            <person name="Clum A."/>
            <person name="Lipzen A."/>
            <person name="Salamov A."/>
            <person name="Ngan C.Y."/>
            <person name="Daum C."/>
            <person name="Chiniquy J."/>
            <person name="Barry K."/>
            <person name="LaButti K."/>
            <person name="Haridas S."/>
            <person name="Simmons B.A."/>
            <person name="Magnuson J.K."/>
            <person name="Mortensen U.H."/>
            <person name="Larsen T.O."/>
            <person name="Grigoriev I.V."/>
            <person name="Baker S.E."/>
            <person name="Andersen M.R."/>
        </authorList>
    </citation>
    <scope>NUCLEOTIDE SEQUENCE [LARGE SCALE GENOMIC DNA]</scope>
    <source>
        <strain evidence="3">IBT 16806</strain>
    </source>
</reference>
<organism evidence="2 3">
    <name type="scientific">Aspergillus novofumigatus (strain IBT 16806)</name>
    <dbReference type="NCBI Taxonomy" id="1392255"/>
    <lineage>
        <taxon>Eukaryota</taxon>
        <taxon>Fungi</taxon>
        <taxon>Dikarya</taxon>
        <taxon>Ascomycota</taxon>
        <taxon>Pezizomycotina</taxon>
        <taxon>Eurotiomycetes</taxon>
        <taxon>Eurotiomycetidae</taxon>
        <taxon>Eurotiales</taxon>
        <taxon>Aspergillaceae</taxon>
        <taxon>Aspergillus</taxon>
        <taxon>Aspergillus subgen. Fumigati</taxon>
    </lineage>
</organism>
<dbReference type="STRING" id="1392255.A0A2I1BW85"/>
<protein>
    <submittedName>
        <fullName evidence="2">Uncharacterized protein</fullName>
    </submittedName>
</protein>
<comment type="caution">
    <text evidence="2">The sequence shown here is derived from an EMBL/GenBank/DDBJ whole genome shotgun (WGS) entry which is preliminary data.</text>
</comment>
<dbReference type="VEuPathDB" id="FungiDB:P174DRAFT_445559"/>
<evidence type="ECO:0000313" key="2">
    <source>
        <dbReference type="EMBL" id="PKX89647.1"/>
    </source>
</evidence>
<evidence type="ECO:0000256" key="1">
    <source>
        <dbReference type="SAM" id="MobiDB-lite"/>
    </source>
</evidence>
<dbReference type="EMBL" id="MSZS01000009">
    <property type="protein sequence ID" value="PKX89647.1"/>
    <property type="molecule type" value="Genomic_DNA"/>
</dbReference>
<dbReference type="Proteomes" id="UP000234474">
    <property type="component" value="Unassembled WGS sequence"/>
</dbReference>
<sequence>MTSSDRSTSTHEKALVALARLSRRDPPRHPSKRTPDKESHDNLADRVEKALKEAGLRTCGSPIY</sequence>
<feature type="compositionally biased region" description="Basic and acidic residues" evidence="1">
    <location>
        <begin position="22"/>
        <end position="43"/>
    </location>
</feature>
<dbReference type="RefSeq" id="XP_024678242.1">
    <property type="nucleotide sequence ID" value="XM_024828370.1"/>
</dbReference>
<dbReference type="GeneID" id="36535695"/>